<accession>A0ABQ5QM14</accession>
<dbReference type="InterPro" id="IPR046348">
    <property type="entry name" value="SIS_dom_sf"/>
</dbReference>
<dbReference type="Proteomes" id="UP001144280">
    <property type="component" value="Unassembled WGS sequence"/>
</dbReference>
<sequence length="428" mass="43828">MLSELAPDALLAAFRDAVAGGRGGAAGAVARLATEGGEPRLGWLEPPGWANVADLLAEYPVPAGGRLVLIGTGGWAFGAHAVREVGGARLDVLDVLDPDALRRTIAGPDGPPDLVVAVSESGTTVETRLLAEAVRDRYGVDVRWLTGPRLTGQVALFAAPLSTPFLLCSSVVAGDGFRAAYDDFVRGAPALAKWAAATSAAAPELPGRVVLRPPGDAGPGLRLYLTQLARQALGGRSGTWYDVGAEIGDGPADWVVDLPAGSPSVHPVTVLMRQCYAADALVACVGARLGIRFATHPAVSRYKRLLAEADGDAAEAVAVPAAGIVPAASDWLGATPGLRAGHLVCYDSGLAGRLAAAHHGSGWECHPGSTWNHHTYQAVAGHPDIGVAVVLPARDDDALLRAQAGIAVATSRSLAPRSLLLRPVGGAR</sequence>
<dbReference type="SUPFAM" id="SSF53697">
    <property type="entry name" value="SIS domain"/>
    <property type="match status" value="1"/>
</dbReference>
<evidence type="ECO:0008006" key="3">
    <source>
        <dbReference type="Google" id="ProtNLM"/>
    </source>
</evidence>
<evidence type="ECO:0000313" key="2">
    <source>
        <dbReference type="Proteomes" id="UP001144280"/>
    </source>
</evidence>
<gene>
    <name evidence="1" type="ORF">Pa4123_05540</name>
</gene>
<organism evidence="1 2">
    <name type="scientific">Phytohabitans aurantiacus</name>
    <dbReference type="NCBI Taxonomy" id="3016789"/>
    <lineage>
        <taxon>Bacteria</taxon>
        <taxon>Bacillati</taxon>
        <taxon>Actinomycetota</taxon>
        <taxon>Actinomycetes</taxon>
        <taxon>Micromonosporales</taxon>
        <taxon>Micromonosporaceae</taxon>
    </lineage>
</organism>
<protein>
    <recommendedName>
        <fullName evidence="3">Glucose-6-phosphate isomerase</fullName>
    </recommendedName>
</protein>
<dbReference type="EMBL" id="BSDI01000002">
    <property type="protein sequence ID" value="GLH95282.1"/>
    <property type="molecule type" value="Genomic_DNA"/>
</dbReference>
<dbReference type="Gene3D" id="3.40.50.10490">
    <property type="entry name" value="Glucose-6-phosphate isomerase like protein, domain 1"/>
    <property type="match status" value="1"/>
</dbReference>
<reference evidence="1" key="1">
    <citation type="submission" date="2022-12" db="EMBL/GenBank/DDBJ databases">
        <title>New Phytohabitans aurantiacus sp. RD004123 nov., an actinomycete isolated from soil.</title>
        <authorList>
            <person name="Triningsih D.W."/>
            <person name="Harunari E."/>
            <person name="Igarashi Y."/>
        </authorList>
    </citation>
    <scope>NUCLEOTIDE SEQUENCE</scope>
    <source>
        <strain evidence="1">RD004123</strain>
    </source>
</reference>
<evidence type="ECO:0000313" key="1">
    <source>
        <dbReference type="EMBL" id="GLH95282.1"/>
    </source>
</evidence>
<name>A0ABQ5QM14_9ACTN</name>
<comment type="caution">
    <text evidence="1">The sequence shown here is derived from an EMBL/GenBank/DDBJ whole genome shotgun (WGS) entry which is preliminary data.</text>
</comment>
<dbReference type="RefSeq" id="WP_281892246.1">
    <property type="nucleotide sequence ID" value="NZ_BSDI01000002.1"/>
</dbReference>
<keyword evidence="2" id="KW-1185">Reference proteome</keyword>
<proteinExistence type="predicted"/>